<comment type="caution">
    <text evidence="1">The sequence shown here is derived from an EMBL/GenBank/DDBJ whole genome shotgun (WGS) entry which is preliminary data.</text>
</comment>
<protein>
    <recommendedName>
        <fullName evidence="3">Transcription factor domain-containing protein</fullName>
    </recommendedName>
</protein>
<dbReference type="Pfam" id="PF11951">
    <property type="entry name" value="Fungal_trans_2"/>
    <property type="match status" value="1"/>
</dbReference>
<accession>A0A2B7Z3I6</accession>
<gene>
    <name evidence="1" type="ORF">AJ80_00635</name>
</gene>
<dbReference type="AlphaFoldDB" id="A0A2B7Z3I6"/>
<evidence type="ECO:0000313" key="1">
    <source>
        <dbReference type="EMBL" id="PGH27622.1"/>
    </source>
</evidence>
<proteinExistence type="predicted"/>
<dbReference type="PANTHER" id="PTHR37540:SF5">
    <property type="entry name" value="TRANSCRIPTION FACTOR DOMAIN-CONTAINING PROTEIN"/>
    <property type="match status" value="1"/>
</dbReference>
<evidence type="ECO:0008006" key="3">
    <source>
        <dbReference type="Google" id="ProtNLM"/>
    </source>
</evidence>
<keyword evidence="2" id="KW-1185">Reference proteome</keyword>
<reference evidence="1 2" key="1">
    <citation type="submission" date="2017-10" db="EMBL/GenBank/DDBJ databases">
        <title>Comparative genomics in systemic dimorphic fungi from Ajellomycetaceae.</title>
        <authorList>
            <person name="Munoz J.F."/>
            <person name="Mcewen J.G."/>
            <person name="Clay O.K."/>
            <person name="Cuomo C.A."/>
        </authorList>
    </citation>
    <scope>NUCLEOTIDE SEQUENCE [LARGE SCALE GENOMIC DNA]</scope>
    <source>
        <strain evidence="1 2">UAMH7299</strain>
    </source>
</reference>
<name>A0A2B7Z3I6_POLH7</name>
<sequence length="455" mass="51295">MIDYGRRRRKKELAQKGKEAAMALHELLQAPCHFSSAIAKVDPFNAFPIQMEPYMHDLLTFCRFNILMRTLFVPNGVSSDITAGYRILYSVEKYTNYNPLTSHWIPFAFQSAAMMHAILGCADTATTAPWNHRLRPTAIKHLNAAIHIVNKSLAADPPTITDSIIAVVSTIAVMEEVSGHHDNWKVHMKGLYQLVKIRGGLVALKSNPLLLDKIHRADLAGAVDALETPYFAANWDSSCLLTTPAIPFRNGRFTELERTLPFDDRIRSLITAFEATIESLNQLHAGDTEVDPTNLRANLTSMQYTLLSMGFDDRPNEFCRLSLILFLASIFNELPQGHVLGNDKLRMKARSLLDDTSSLMRANESNLDILVDFRLWIMFLAASTIFNHTSPLKEWYLKSIAVTASTAGILDCSWDDMRNRVSTFLYITSVHSFAFEDVWQAAQRGSSIWFPRHVC</sequence>
<dbReference type="InterPro" id="IPR021858">
    <property type="entry name" value="Fun_TF"/>
</dbReference>
<dbReference type="EMBL" id="PDNA01000005">
    <property type="protein sequence ID" value="PGH27622.1"/>
    <property type="molecule type" value="Genomic_DNA"/>
</dbReference>
<organism evidence="1 2">
    <name type="scientific">Polytolypa hystricis (strain UAMH7299)</name>
    <dbReference type="NCBI Taxonomy" id="1447883"/>
    <lineage>
        <taxon>Eukaryota</taxon>
        <taxon>Fungi</taxon>
        <taxon>Dikarya</taxon>
        <taxon>Ascomycota</taxon>
        <taxon>Pezizomycotina</taxon>
        <taxon>Eurotiomycetes</taxon>
        <taxon>Eurotiomycetidae</taxon>
        <taxon>Onygenales</taxon>
        <taxon>Onygenales incertae sedis</taxon>
        <taxon>Polytolypa</taxon>
    </lineage>
</organism>
<dbReference type="OrthoDB" id="5376287at2759"/>
<evidence type="ECO:0000313" key="2">
    <source>
        <dbReference type="Proteomes" id="UP000224634"/>
    </source>
</evidence>
<dbReference type="PANTHER" id="PTHR37540">
    <property type="entry name" value="TRANSCRIPTION FACTOR (ACR-2), PUTATIVE-RELATED-RELATED"/>
    <property type="match status" value="1"/>
</dbReference>
<dbReference type="Proteomes" id="UP000224634">
    <property type="component" value="Unassembled WGS sequence"/>
</dbReference>